<dbReference type="GO" id="GO:0005737">
    <property type="term" value="C:cytoplasm"/>
    <property type="evidence" value="ECO:0007669"/>
    <property type="project" value="UniProtKB-SubCell"/>
</dbReference>
<dbReference type="KEGG" id="mpad:KEF85_11105"/>
<dbReference type="HAMAP" id="MF_00364">
    <property type="entry name" value="NagZ"/>
    <property type="match status" value="1"/>
</dbReference>
<dbReference type="InterPro" id="IPR022956">
    <property type="entry name" value="Beta_hexosaminidase_bac"/>
</dbReference>
<feature type="binding site" evidence="11">
    <location>
        <begin position="154"/>
        <end position="155"/>
    </location>
    <ligand>
        <name>substrate</name>
    </ligand>
</feature>
<proteinExistence type="inferred from homology"/>
<name>A0A975MRB7_9GAMM</name>
<dbReference type="EC" id="3.2.1.52" evidence="11"/>
<dbReference type="AlphaFoldDB" id="A0A975MRB7"/>
<feature type="site" description="Important for catalytic activity" evidence="11">
    <location>
        <position position="165"/>
    </location>
</feature>
<evidence type="ECO:0000256" key="8">
    <source>
        <dbReference type="ARBA" id="ARBA00023306"/>
    </source>
</evidence>
<evidence type="ECO:0000256" key="10">
    <source>
        <dbReference type="ARBA" id="ARBA00037880"/>
    </source>
</evidence>
<comment type="similarity">
    <text evidence="11">Belongs to the glycosyl hydrolase 3 family. NagZ subfamily.</text>
</comment>
<evidence type="ECO:0000256" key="1">
    <source>
        <dbReference type="ARBA" id="ARBA00001231"/>
    </source>
</evidence>
<comment type="pathway">
    <text evidence="10 11">Cell wall biogenesis; peptidoglycan recycling.</text>
</comment>
<dbReference type="InterPro" id="IPR001764">
    <property type="entry name" value="Glyco_hydro_3_N"/>
</dbReference>
<dbReference type="Gene3D" id="3.20.20.300">
    <property type="entry name" value="Glycoside hydrolase, family 3, N-terminal domain"/>
    <property type="match status" value="1"/>
</dbReference>
<keyword evidence="3 11" id="KW-0132">Cell division</keyword>
<dbReference type="PANTHER" id="PTHR30480">
    <property type="entry name" value="BETA-HEXOSAMINIDASE-RELATED"/>
    <property type="match status" value="1"/>
</dbReference>
<evidence type="ECO:0000256" key="7">
    <source>
        <dbReference type="ARBA" id="ARBA00023295"/>
    </source>
</evidence>
<sequence length="330" mass="35848">MIDIEGQSLTALDKEKIAHPNTGGLILFSRNYESPAQITELIEAIRQARRAPILIAVDQEGGRVQRFQDDFTPLPAAAVYAEQADLTEDAGWLMAAELLAVGVDFSFAPVLDVDCGISEIIGNRSFSADPELAAQLAAKFRLGMNKAGMAAIGKHFPGHGAVALDSHLTLPVDERSLEQIRQQDLMPFQRLIKAGLEGIMPAHVVYPQVDVWPAGFSGIWLQDILRRELGFEGVIFSDDLSMAGAAIAGDYPDRAKLAQEAGCDMLLVCNNSSAAERVLDSLKIGRHPARERRLLTMRGGTALSREDLMLTTEWQQLSAKITLLSHAHAG</sequence>
<dbReference type="GO" id="GO:0005975">
    <property type="term" value="P:carbohydrate metabolic process"/>
    <property type="evidence" value="ECO:0007669"/>
    <property type="project" value="InterPro"/>
</dbReference>
<dbReference type="SUPFAM" id="SSF51445">
    <property type="entry name" value="(Trans)glycosidases"/>
    <property type="match status" value="1"/>
</dbReference>
<evidence type="ECO:0000256" key="2">
    <source>
        <dbReference type="ARBA" id="ARBA00022490"/>
    </source>
</evidence>
<dbReference type="InterPro" id="IPR017853">
    <property type="entry name" value="GH"/>
</dbReference>
<evidence type="ECO:0000256" key="4">
    <source>
        <dbReference type="ARBA" id="ARBA00022801"/>
    </source>
</evidence>
<dbReference type="GO" id="GO:0071555">
    <property type="term" value="P:cell wall organization"/>
    <property type="evidence" value="ECO:0007669"/>
    <property type="project" value="UniProtKB-KW"/>
</dbReference>
<keyword evidence="14" id="KW-1185">Reference proteome</keyword>
<keyword evidence="5 11" id="KW-0133">Cell shape</keyword>
<keyword evidence="7 11" id="KW-0326">Glycosidase</keyword>
<protein>
    <recommendedName>
        <fullName evidence="11">Beta-hexosaminidase</fullName>
        <ecNumber evidence="11">3.2.1.52</ecNumber>
    </recommendedName>
    <alternativeName>
        <fullName evidence="11">Beta-N-acetylhexosaminidase</fullName>
    </alternativeName>
    <alternativeName>
        <fullName evidence="11">N-acetyl-beta-glucosaminidase</fullName>
    </alternativeName>
</protein>
<feature type="active site" description="Proton donor/acceptor" evidence="11">
    <location>
        <position position="167"/>
    </location>
</feature>
<dbReference type="EMBL" id="CP073754">
    <property type="protein sequence ID" value="QWF72556.1"/>
    <property type="molecule type" value="Genomic_DNA"/>
</dbReference>
<keyword evidence="6 11" id="KW-0573">Peptidoglycan synthesis</keyword>
<dbReference type="PROSITE" id="PS00775">
    <property type="entry name" value="GLYCOSYL_HYDROL_F3"/>
    <property type="match status" value="1"/>
</dbReference>
<evidence type="ECO:0000313" key="14">
    <source>
        <dbReference type="Proteomes" id="UP000676649"/>
    </source>
</evidence>
<evidence type="ECO:0000256" key="3">
    <source>
        <dbReference type="ARBA" id="ARBA00022618"/>
    </source>
</evidence>
<dbReference type="Pfam" id="PF00933">
    <property type="entry name" value="Glyco_hydro_3"/>
    <property type="match status" value="1"/>
</dbReference>
<dbReference type="FunFam" id="3.20.20.300:FF:000001">
    <property type="entry name" value="Beta-hexosaminidase"/>
    <property type="match status" value="1"/>
</dbReference>
<keyword evidence="8 11" id="KW-0131">Cell cycle</keyword>
<comment type="catalytic activity">
    <reaction evidence="1 11">
        <text>Hydrolysis of terminal non-reducing N-acetyl-D-hexosamine residues in N-acetyl-beta-D-hexosaminides.</text>
        <dbReference type="EC" id="3.2.1.52"/>
    </reaction>
</comment>
<feature type="binding site" evidence="11">
    <location>
        <position position="58"/>
    </location>
    <ligand>
        <name>substrate</name>
    </ligand>
</feature>
<feature type="active site" description="Nucleophile" evidence="11">
    <location>
        <position position="238"/>
    </location>
</feature>
<gene>
    <name evidence="11 13" type="primary">nagZ</name>
    <name evidence="13" type="ORF">KEF85_11105</name>
</gene>
<dbReference type="GO" id="GO:0009254">
    <property type="term" value="P:peptidoglycan turnover"/>
    <property type="evidence" value="ECO:0007669"/>
    <property type="project" value="UniProtKB-UniRule"/>
</dbReference>
<dbReference type="GO" id="GO:0051301">
    <property type="term" value="P:cell division"/>
    <property type="evidence" value="ECO:0007669"/>
    <property type="project" value="UniProtKB-KW"/>
</dbReference>
<evidence type="ECO:0000256" key="11">
    <source>
        <dbReference type="HAMAP-Rule" id="MF_00364"/>
    </source>
</evidence>
<evidence type="ECO:0000256" key="6">
    <source>
        <dbReference type="ARBA" id="ARBA00022984"/>
    </source>
</evidence>
<feature type="domain" description="Glycoside hydrolase family 3 N-terminal" evidence="12">
    <location>
        <begin position="13"/>
        <end position="285"/>
    </location>
</feature>
<dbReference type="PANTHER" id="PTHR30480:SF13">
    <property type="entry name" value="BETA-HEXOSAMINIDASE"/>
    <property type="match status" value="1"/>
</dbReference>
<keyword evidence="9 11" id="KW-0961">Cell wall biogenesis/degradation</keyword>
<dbReference type="NCBIfam" id="NF003740">
    <property type="entry name" value="PRK05337.1"/>
    <property type="match status" value="1"/>
</dbReference>
<dbReference type="Proteomes" id="UP000676649">
    <property type="component" value="Chromosome"/>
</dbReference>
<dbReference type="InterPro" id="IPR036962">
    <property type="entry name" value="Glyco_hydro_3_N_sf"/>
</dbReference>
<feature type="binding site" evidence="11">
    <location>
        <position position="124"/>
    </location>
    <ligand>
        <name>substrate</name>
    </ligand>
</feature>
<comment type="subcellular location">
    <subcellularLocation>
        <location evidence="11">Cytoplasm</location>
    </subcellularLocation>
</comment>
<evidence type="ECO:0000259" key="12">
    <source>
        <dbReference type="Pfam" id="PF00933"/>
    </source>
</evidence>
<organism evidence="13 14">
    <name type="scientific">Methylomonas paludis</name>
    <dbReference type="NCBI Taxonomy" id="1173101"/>
    <lineage>
        <taxon>Bacteria</taxon>
        <taxon>Pseudomonadati</taxon>
        <taxon>Pseudomonadota</taxon>
        <taxon>Gammaproteobacteria</taxon>
        <taxon>Methylococcales</taxon>
        <taxon>Methylococcaceae</taxon>
        <taxon>Methylomonas</taxon>
    </lineage>
</organism>
<dbReference type="InterPro" id="IPR050226">
    <property type="entry name" value="NagZ_Beta-hexosaminidase"/>
</dbReference>
<reference evidence="13" key="1">
    <citation type="submission" date="2021-04" db="EMBL/GenBank/DDBJ databases">
        <title>Draft genome sequence data of methanotrophic Methylovulum sp. strain S1L and Methylomonas sp. strain S2AM isolated from boreal lake water columns.</title>
        <authorList>
            <person name="Rissanen A.J."/>
            <person name="Mangayil R."/>
            <person name="Svenning M.M."/>
            <person name="Khanongnuch R."/>
        </authorList>
    </citation>
    <scope>NUCLEOTIDE SEQUENCE</scope>
    <source>
        <strain evidence="13">S2AM</strain>
    </source>
</reference>
<keyword evidence="2 11" id="KW-0963">Cytoplasm</keyword>
<evidence type="ECO:0000313" key="13">
    <source>
        <dbReference type="EMBL" id="QWF72556.1"/>
    </source>
</evidence>
<evidence type="ECO:0000256" key="5">
    <source>
        <dbReference type="ARBA" id="ARBA00022960"/>
    </source>
</evidence>
<dbReference type="GO" id="GO:0009252">
    <property type="term" value="P:peptidoglycan biosynthetic process"/>
    <property type="evidence" value="ECO:0007669"/>
    <property type="project" value="UniProtKB-KW"/>
</dbReference>
<keyword evidence="4 11" id="KW-0378">Hydrolase</keyword>
<comment type="function">
    <text evidence="11">Plays a role in peptidoglycan recycling by cleaving the terminal beta-1,4-linked N-acetylglucosamine (GlcNAc) from peptide-linked peptidoglycan fragments, giving rise to free GlcNAc, anhydro-N-acetylmuramic acid and anhydro-N-acetylmuramic acid-linked peptides.</text>
</comment>
<accession>A0A975MRB7</accession>
<dbReference type="GO" id="GO:0008360">
    <property type="term" value="P:regulation of cell shape"/>
    <property type="evidence" value="ECO:0007669"/>
    <property type="project" value="UniProtKB-KW"/>
</dbReference>
<dbReference type="GO" id="GO:0004563">
    <property type="term" value="F:beta-N-acetylhexosaminidase activity"/>
    <property type="evidence" value="ECO:0007669"/>
    <property type="project" value="UniProtKB-UniRule"/>
</dbReference>
<feature type="binding site" evidence="11">
    <location>
        <position position="66"/>
    </location>
    <ligand>
        <name>substrate</name>
    </ligand>
</feature>
<dbReference type="InterPro" id="IPR019800">
    <property type="entry name" value="Glyco_hydro_3_AS"/>
</dbReference>
<evidence type="ECO:0000256" key="9">
    <source>
        <dbReference type="ARBA" id="ARBA00023316"/>
    </source>
</evidence>